<reference evidence="1" key="1">
    <citation type="journal article" date="2017" name="Viruses">
        <title>Cowpox virus: What's in a Name?</title>
        <authorList>
            <person name="Mauldin M.R."/>
            <person name="Antwerpen M."/>
            <person name="Emerson G.L."/>
            <person name="Li Y."/>
            <person name="Zoeller G."/>
            <person name="Carroll D.S."/>
            <person name="Meyer H."/>
        </authorList>
    </citation>
    <scope>NUCLEOTIDE SEQUENCE [LARGE SCALE GENOMIC DNA]</scope>
    <source>
        <strain evidence="1">CPXV_Catpox3L97</strain>
    </source>
</reference>
<organismHost>
    <name type="scientific">Bos taurus</name>
    <name type="common">Bovine</name>
    <dbReference type="NCBI Taxonomy" id="9913"/>
</organismHost>
<organismHost>
    <name type="scientific">Loxodonta africana</name>
    <name type="common">African elephant</name>
    <dbReference type="NCBI Taxonomy" id="9785"/>
</organismHost>
<organismHost>
    <name type="scientific">Mus musculus</name>
    <name type="common">Mouse</name>
    <dbReference type="NCBI Taxonomy" id="10090"/>
</organismHost>
<proteinExistence type="predicted"/>
<accession>A0A5C1IZN9</accession>
<organismHost>
    <name type="scientific">Felis catus</name>
    <name type="common">Cat</name>
    <name type="synonym">Felis silvestris catus</name>
    <dbReference type="NCBI Taxonomy" id="9685"/>
</organismHost>
<organism evidence="1">
    <name type="scientific">Cowpox virus</name>
    <name type="common">CPV</name>
    <dbReference type="NCBI Taxonomy" id="10243"/>
    <lineage>
        <taxon>Viruses</taxon>
        <taxon>Varidnaviria</taxon>
        <taxon>Bamfordvirae</taxon>
        <taxon>Nucleocytoviricota</taxon>
        <taxon>Pokkesviricetes</taxon>
        <taxon>Chitovirales</taxon>
        <taxon>Poxviridae</taxon>
        <taxon>Chordopoxvirinae</taxon>
        <taxon>Orthopoxvirus</taxon>
        <taxon>Orthopoxvirus cowpox</taxon>
    </lineage>
</organism>
<sequence>MLNFSLCLYSVFILDKLVLCTQSIILHTINNVSIKKSLVDVSKYRFRKQRI</sequence>
<organismHost>
    <name type="scientific">Apodemus sylvaticus</name>
    <name type="common">European woodmouse</name>
    <dbReference type="NCBI Taxonomy" id="10129"/>
</organismHost>
<organismHost>
    <name type="scientific">Myodes glareolus</name>
    <name type="common">Bank vole</name>
    <name type="synonym">Clethrionomys glareolus</name>
    <dbReference type="NCBI Taxonomy" id="447135"/>
</organismHost>
<organismHost>
    <name type="scientific">Homo sapiens</name>
    <name type="common">Human</name>
    <dbReference type="NCBI Taxonomy" id="9606"/>
</organismHost>
<dbReference type="Proteomes" id="UP000324041">
    <property type="component" value="Genome"/>
</dbReference>
<dbReference type="EMBL" id="KY549143">
    <property type="protein sequence ID" value="QEM25147.1"/>
    <property type="molecule type" value="Genomic_DNA"/>
</dbReference>
<name>A0A5C1IZN9_COWPX</name>
<protein>
    <submittedName>
        <fullName evidence="1">CPXV216 protein</fullName>
    </submittedName>
</protein>
<evidence type="ECO:0000313" key="1">
    <source>
        <dbReference type="EMBL" id="QEM25147.1"/>
    </source>
</evidence>
<gene>
    <name evidence="1" type="ORF">CPXV216</name>
</gene>
<organismHost>
    <name type="scientific">Microtus agrestis</name>
    <name type="common">Short-tailed field vole</name>
    <dbReference type="NCBI Taxonomy" id="29092"/>
</organismHost>